<gene>
    <name evidence="6" type="ORF">RVR_1691</name>
</gene>
<dbReference type="Pfam" id="PF00775">
    <property type="entry name" value="Dioxygenase_C"/>
    <property type="match status" value="1"/>
</dbReference>
<feature type="region of interest" description="Disordered" evidence="4">
    <location>
        <begin position="1"/>
        <end position="38"/>
    </location>
</feature>
<evidence type="ECO:0000256" key="4">
    <source>
        <dbReference type="SAM" id="MobiDB-lite"/>
    </source>
</evidence>
<dbReference type="PANTHER" id="PTHR33711">
    <property type="entry name" value="DIOXYGENASE, PUTATIVE (AFU_ORTHOLOGUE AFUA_2G02910)-RELATED"/>
    <property type="match status" value="1"/>
</dbReference>
<dbReference type="InterPro" id="IPR000627">
    <property type="entry name" value="Intradiol_dOase_C"/>
</dbReference>
<evidence type="ECO:0000256" key="1">
    <source>
        <dbReference type="ARBA" id="ARBA00007825"/>
    </source>
</evidence>
<comment type="similarity">
    <text evidence="1">Belongs to the intradiol ring-cleavage dioxygenase family.</text>
</comment>
<feature type="compositionally biased region" description="Basic and acidic residues" evidence="4">
    <location>
        <begin position="100"/>
        <end position="112"/>
    </location>
</feature>
<dbReference type="AlphaFoldDB" id="A0A7U3VMB9"/>
<dbReference type="EMBL" id="AP018365">
    <property type="protein sequence ID" value="BBA96409.1"/>
    <property type="molecule type" value="Genomic_DNA"/>
</dbReference>
<dbReference type="SUPFAM" id="SSF49482">
    <property type="entry name" value="Aromatic compound dioxygenase"/>
    <property type="match status" value="1"/>
</dbReference>
<reference evidence="6 7" key="4">
    <citation type="journal article" date="2020" name="Sci. Rep.">
        <title>beta-carboline chemical signals induce reveromycin production through a LuxR family regulator in Streptomyces sp. SN-593.</title>
        <authorList>
            <person name="Panthee S."/>
            <person name="Kito N."/>
            <person name="Hayashi T."/>
            <person name="Shimizu T."/>
            <person name="Ishikawa J."/>
            <person name="Hamamoto H."/>
            <person name="Osada H."/>
            <person name="Takahashi S."/>
        </authorList>
    </citation>
    <scope>NUCLEOTIDE SEQUENCE [LARGE SCALE GENOMIC DNA]</scope>
    <source>
        <strain evidence="6 7">SN-593</strain>
    </source>
</reference>
<evidence type="ECO:0000313" key="7">
    <source>
        <dbReference type="Proteomes" id="UP000595703"/>
    </source>
</evidence>
<evidence type="ECO:0000313" key="6">
    <source>
        <dbReference type="EMBL" id="BBA96409.1"/>
    </source>
</evidence>
<keyword evidence="3" id="KW-0560">Oxidoreductase</keyword>
<dbReference type="GO" id="GO:0018578">
    <property type="term" value="F:protocatechuate 3,4-dioxygenase activity"/>
    <property type="evidence" value="ECO:0007669"/>
    <property type="project" value="InterPro"/>
</dbReference>
<dbReference type="InterPro" id="IPR015889">
    <property type="entry name" value="Intradiol_dOase_core"/>
</dbReference>
<keyword evidence="7" id="KW-1185">Reference proteome</keyword>
<protein>
    <submittedName>
        <fullName evidence="6">Putative protocatechuate 3,4-dioxygenase alpha subunit</fullName>
    </submittedName>
</protein>
<dbReference type="NCBIfam" id="TIGR02423">
    <property type="entry name" value="protocat_alph"/>
    <property type="match status" value="1"/>
</dbReference>
<dbReference type="InterPro" id="IPR050770">
    <property type="entry name" value="Intradiol_RC_Dioxygenase"/>
</dbReference>
<feature type="region of interest" description="Disordered" evidence="4">
    <location>
        <begin position="88"/>
        <end position="119"/>
    </location>
</feature>
<keyword evidence="2 6" id="KW-0223">Dioxygenase</keyword>
<dbReference type="PANTHER" id="PTHR33711:SF9">
    <property type="entry name" value="PROTOCATECHUATE 3,4-DIOXYGENASE ALPHA CHAIN"/>
    <property type="match status" value="1"/>
</dbReference>
<reference evidence="6 7" key="1">
    <citation type="journal article" date="2010" name="J. Bacteriol.">
        <title>Biochemical characterization of a novel indole prenyltransferase from Streptomyces sp. SN-593.</title>
        <authorList>
            <person name="Takahashi S."/>
            <person name="Takagi H."/>
            <person name="Toyoda A."/>
            <person name="Uramoto M."/>
            <person name="Nogawa T."/>
            <person name="Ueki M."/>
            <person name="Sakaki Y."/>
            <person name="Osada H."/>
        </authorList>
    </citation>
    <scope>NUCLEOTIDE SEQUENCE [LARGE SCALE GENOMIC DNA]</scope>
    <source>
        <strain evidence="6 7">SN-593</strain>
    </source>
</reference>
<evidence type="ECO:0000256" key="3">
    <source>
        <dbReference type="ARBA" id="ARBA00023002"/>
    </source>
</evidence>
<dbReference type="Proteomes" id="UP000595703">
    <property type="component" value="Chromosome"/>
</dbReference>
<dbReference type="InterPro" id="IPR012786">
    <property type="entry name" value="Protocat_dOase_a"/>
</dbReference>
<evidence type="ECO:0000256" key="2">
    <source>
        <dbReference type="ARBA" id="ARBA00022964"/>
    </source>
</evidence>
<reference evidence="6 7" key="2">
    <citation type="journal article" date="2011" name="J. Antibiot.">
        <title>Furaquinocins I and J: novel polyketide isoprenoid hybrid compounds from Streptomyces reveromyceticus SN-593.</title>
        <authorList>
            <person name="Panthee S."/>
            <person name="Takahashi S."/>
            <person name="Takagi H."/>
            <person name="Nogawa T."/>
            <person name="Oowada E."/>
            <person name="Uramoto M."/>
            <person name="Osada H."/>
        </authorList>
    </citation>
    <scope>NUCLEOTIDE SEQUENCE [LARGE SCALE GENOMIC DNA]</scope>
    <source>
        <strain evidence="6 7">SN-593</strain>
    </source>
</reference>
<sequence length="214" mass="22391">MTTADRRTAAVPTPATDAVPAADTGPAPAAGPTPSQTVGPFFGHALPFAGGGDIAPRAAADTVTLHGRVLDGDGAPIPDALLEFWQAGPDGRPPAAPGSMRRDHSTGRDAGRDGVTFTGWGRVPTDADGHYAVRTLRPPAGAPYLGVLLLARGLLHHLHTRAYLPEAPHDALLASLPPARRATLVARHEDGGVYRFDIRIQGDDAQETVFLEFR</sequence>
<name>A0A7U3VMB9_9ACTN</name>
<dbReference type="GO" id="GO:0008199">
    <property type="term" value="F:ferric iron binding"/>
    <property type="evidence" value="ECO:0007669"/>
    <property type="project" value="InterPro"/>
</dbReference>
<dbReference type="KEGG" id="arev:RVR_1691"/>
<accession>A0A7U3VMB9</accession>
<proteinExistence type="inferred from homology"/>
<reference evidence="6 7" key="3">
    <citation type="journal article" date="2011" name="Nat. Chem. Biol.">
        <title>Reveromycin A biosynthesis uses RevG and RevJ for stereospecific spiroacetal formation.</title>
        <authorList>
            <person name="Takahashi S."/>
            <person name="Toyoda A."/>
            <person name="Sekiyama Y."/>
            <person name="Takagi H."/>
            <person name="Nogawa T."/>
            <person name="Uramoto M."/>
            <person name="Suzuki R."/>
            <person name="Koshino H."/>
            <person name="Kumano T."/>
            <person name="Panthee S."/>
            <person name="Dairi T."/>
            <person name="Ishikawa J."/>
            <person name="Ikeda H."/>
            <person name="Sakaki Y."/>
            <person name="Osada H."/>
        </authorList>
    </citation>
    <scope>NUCLEOTIDE SEQUENCE [LARGE SCALE GENOMIC DNA]</scope>
    <source>
        <strain evidence="6 7">SN-593</strain>
    </source>
</reference>
<feature type="domain" description="Intradiol ring-cleavage dioxygenases" evidence="5">
    <location>
        <begin position="62"/>
        <end position="139"/>
    </location>
</feature>
<organism evidence="6 7">
    <name type="scientific">Actinacidiphila reveromycinica</name>
    <dbReference type="NCBI Taxonomy" id="659352"/>
    <lineage>
        <taxon>Bacteria</taxon>
        <taxon>Bacillati</taxon>
        <taxon>Actinomycetota</taxon>
        <taxon>Actinomycetes</taxon>
        <taxon>Kitasatosporales</taxon>
        <taxon>Streptomycetaceae</taxon>
        <taxon>Actinacidiphila</taxon>
    </lineage>
</organism>
<dbReference type="Gene3D" id="2.60.130.10">
    <property type="entry name" value="Aromatic compound dioxygenase"/>
    <property type="match status" value="1"/>
</dbReference>
<evidence type="ECO:0000259" key="5">
    <source>
        <dbReference type="Pfam" id="PF00775"/>
    </source>
</evidence>
<feature type="compositionally biased region" description="Low complexity" evidence="4">
    <location>
        <begin position="9"/>
        <end position="34"/>
    </location>
</feature>